<dbReference type="InterPro" id="IPR029063">
    <property type="entry name" value="SAM-dependent_MTases_sf"/>
</dbReference>
<dbReference type="GO" id="GO:0008168">
    <property type="term" value="F:methyltransferase activity"/>
    <property type="evidence" value="ECO:0007669"/>
    <property type="project" value="UniProtKB-KW"/>
</dbReference>
<comment type="caution">
    <text evidence="3">The sequence shown here is derived from an EMBL/GenBank/DDBJ whole genome shotgun (WGS) entry which is preliminary data.</text>
</comment>
<keyword evidence="3" id="KW-0808">Transferase</keyword>
<feature type="domain" description="Methyltransferase" evidence="2">
    <location>
        <begin position="55"/>
        <end position="143"/>
    </location>
</feature>
<dbReference type="Pfam" id="PF13649">
    <property type="entry name" value="Methyltransf_25"/>
    <property type="match status" value="1"/>
</dbReference>
<dbReference type="PANTHER" id="PTHR42912:SF45">
    <property type="entry name" value="23S RRNA (GUANINE(745)-N(1))-METHYLTRANSFERASE"/>
    <property type="match status" value="1"/>
</dbReference>
<feature type="region of interest" description="Disordered" evidence="1">
    <location>
        <begin position="199"/>
        <end position="219"/>
    </location>
</feature>
<dbReference type="GO" id="GO:0032259">
    <property type="term" value="P:methylation"/>
    <property type="evidence" value="ECO:0007669"/>
    <property type="project" value="UniProtKB-KW"/>
</dbReference>
<reference evidence="3 4" key="1">
    <citation type="journal article" date="2019" name="Int. J. Syst. Evol. Microbiol.">
        <title>The Global Catalogue of Microorganisms (GCM) 10K type strain sequencing project: providing services to taxonomists for standard genome sequencing and annotation.</title>
        <authorList>
            <consortium name="The Broad Institute Genomics Platform"/>
            <consortium name="The Broad Institute Genome Sequencing Center for Infectious Disease"/>
            <person name="Wu L."/>
            <person name="Ma J."/>
        </authorList>
    </citation>
    <scope>NUCLEOTIDE SEQUENCE [LARGE SCALE GENOMIC DNA]</scope>
    <source>
        <strain evidence="3 4">JCM 16022</strain>
    </source>
</reference>
<dbReference type="CDD" id="cd02440">
    <property type="entry name" value="AdoMet_MTases"/>
    <property type="match status" value="1"/>
</dbReference>
<sequence>MDPRTEELREAHDVLAAVYVDRLANILDQMPIERAVLGLFADLVREGGTGTDVGDIGCGTGRLAPYLSTRGLSPRGVDLSPEMIRVAQRDYPGFPFQVADLRALPFEDTSLDGVVAWYSLMYLPPEHRGAAFGELARVLKPGGHVAMAFKMGDDALRRGGRSLDLGIGFDIYWMSRHEVESRFTDAGFRVVFWAERPADPDEQQPQGYLVAELGPRAPA</sequence>
<organism evidence="3 4">
    <name type="scientific">Nocardioides koreensis</name>
    <dbReference type="NCBI Taxonomy" id="433651"/>
    <lineage>
        <taxon>Bacteria</taxon>
        <taxon>Bacillati</taxon>
        <taxon>Actinomycetota</taxon>
        <taxon>Actinomycetes</taxon>
        <taxon>Propionibacteriales</taxon>
        <taxon>Nocardioidaceae</taxon>
        <taxon>Nocardioides</taxon>
    </lineage>
</organism>
<keyword evidence="4" id="KW-1185">Reference proteome</keyword>
<evidence type="ECO:0000256" key="1">
    <source>
        <dbReference type="SAM" id="MobiDB-lite"/>
    </source>
</evidence>
<dbReference type="RefSeq" id="WP_344156363.1">
    <property type="nucleotide sequence ID" value="NZ_BAAAQR010000014.1"/>
</dbReference>
<evidence type="ECO:0000313" key="4">
    <source>
        <dbReference type="Proteomes" id="UP001501771"/>
    </source>
</evidence>
<keyword evidence="3" id="KW-0489">Methyltransferase</keyword>
<evidence type="ECO:0000259" key="2">
    <source>
        <dbReference type="Pfam" id="PF13649"/>
    </source>
</evidence>
<accession>A0ABN3A4K6</accession>
<dbReference type="SUPFAM" id="SSF53335">
    <property type="entry name" value="S-adenosyl-L-methionine-dependent methyltransferases"/>
    <property type="match status" value="1"/>
</dbReference>
<name>A0ABN3A4K6_9ACTN</name>
<dbReference type="PANTHER" id="PTHR42912">
    <property type="entry name" value="METHYLTRANSFERASE"/>
    <property type="match status" value="1"/>
</dbReference>
<dbReference type="InterPro" id="IPR050508">
    <property type="entry name" value="Methyltransf_Superfamily"/>
</dbReference>
<gene>
    <name evidence="3" type="ORF">GCM10009844_38820</name>
</gene>
<dbReference type="Gene3D" id="3.40.50.150">
    <property type="entry name" value="Vaccinia Virus protein VP39"/>
    <property type="match status" value="1"/>
</dbReference>
<dbReference type="EMBL" id="BAAAQR010000014">
    <property type="protein sequence ID" value="GAA2153821.1"/>
    <property type="molecule type" value="Genomic_DNA"/>
</dbReference>
<protein>
    <submittedName>
        <fullName evidence="3">Class I SAM-dependent methyltransferase</fullName>
    </submittedName>
</protein>
<evidence type="ECO:0000313" key="3">
    <source>
        <dbReference type="EMBL" id="GAA2153821.1"/>
    </source>
</evidence>
<dbReference type="InterPro" id="IPR041698">
    <property type="entry name" value="Methyltransf_25"/>
</dbReference>
<dbReference type="Proteomes" id="UP001501771">
    <property type="component" value="Unassembled WGS sequence"/>
</dbReference>
<proteinExistence type="predicted"/>